<dbReference type="AlphaFoldDB" id="A0A2S6GG74"/>
<reference evidence="1 2" key="1">
    <citation type="submission" date="2018-02" db="EMBL/GenBank/DDBJ databases">
        <title>Genomic Encyclopedia of Archaeal and Bacterial Type Strains, Phase II (KMG-II): from individual species to whole genera.</title>
        <authorList>
            <person name="Goeker M."/>
        </authorList>
    </citation>
    <scope>NUCLEOTIDE SEQUENCE [LARGE SCALE GENOMIC DNA]</scope>
    <source>
        <strain evidence="1 2">YU 961-1</strain>
    </source>
</reference>
<dbReference type="EMBL" id="PTIX01000021">
    <property type="protein sequence ID" value="PPK64201.1"/>
    <property type="molecule type" value="Genomic_DNA"/>
</dbReference>
<comment type="caution">
    <text evidence="1">The sequence shown here is derived from an EMBL/GenBank/DDBJ whole genome shotgun (WGS) entry which is preliminary data.</text>
</comment>
<dbReference type="Proteomes" id="UP000239203">
    <property type="component" value="Unassembled WGS sequence"/>
</dbReference>
<evidence type="ECO:0000313" key="1">
    <source>
        <dbReference type="EMBL" id="PPK64201.1"/>
    </source>
</evidence>
<accession>A0A2S6GG74</accession>
<protein>
    <submittedName>
        <fullName evidence="1">Uncharacterized protein</fullName>
    </submittedName>
</protein>
<evidence type="ECO:0000313" key="2">
    <source>
        <dbReference type="Proteomes" id="UP000239203"/>
    </source>
</evidence>
<name>A0A2S6GG74_9PSEU</name>
<keyword evidence="2" id="KW-1185">Reference proteome</keyword>
<sequence>MTSPGVSPTSWGVATSGNVAAFHYPRGAVPSEDTMLADLDFLLTTLAGLYAHLDGALSAPGNRLLRS</sequence>
<organism evidence="1 2">
    <name type="scientific">Actinokineospora auranticolor</name>
    <dbReference type="NCBI Taxonomy" id="155976"/>
    <lineage>
        <taxon>Bacteria</taxon>
        <taxon>Bacillati</taxon>
        <taxon>Actinomycetota</taxon>
        <taxon>Actinomycetes</taxon>
        <taxon>Pseudonocardiales</taxon>
        <taxon>Pseudonocardiaceae</taxon>
        <taxon>Actinokineospora</taxon>
    </lineage>
</organism>
<gene>
    <name evidence="1" type="ORF">CLV40_12165</name>
</gene>
<proteinExistence type="predicted"/>